<comment type="similarity">
    <text evidence="1">Belongs to the type-1 OGG1 family.</text>
</comment>
<evidence type="ECO:0000256" key="2">
    <source>
        <dbReference type="ARBA" id="ARBA00012720"/>
    </source>
</evidence>
<organism evidence="4">
    <name type="scientific">bioreactor metagenome</name>
    <dbReference type="NCBI Taxonomy" id="1076179"/>
    <lineage>
        <taxon>unclassified sequences</taxon>
        <taxon>metagenomes</taxon>
        <taxon>ecological metagenomes</taxon>
    </lineage>
</organism>
<proteinExistence type="inferred from homology"/>
<dbReference type="Gene3D" id="1.10.1670.10">
    <property type="entry name" value="Helix-hairpin-Helix base-excision DNA repair enzymes (C-terminal)"/>
    <property type="match status" value="1"/>
</dbReference>
<comment type="catalytic activity">
    <reaction evidence="3">
        <text>2'-deoxyribonucleotide-(2'-deoxyribose 5'-phosphate)-2'-deoxyribonucleotide-DNA = a 3'-end 2'-deoxyribonucleotide-(2,3-dehydro-2,3-deoxyribose 5'-phosphate)-DNA + a 5'-end 5'-phospho-2'-deoxyribonucleoside-DNA + H(+)</text>
        <dbReference type="Rhea" id="RHEA:66592"/>
        <dbReference type="Rhea" id="RHEA-COMP:13180"/>
        <dbReference type="Rhea" id="RHEA-COMP:16897"/>
        <dbReference type="Rhea" id="RHEA-COMP:17067"/>
        <dbReference type="ChEBI" id="CHEBI:15378"/>
        <dbReference type="ChEBI" id="CHEBI:136412"/>
        <dbReference type="ChEBI" id="CHEBI:157695"/>
        <dbReference type="ChEBI" id="CHEBI:167181"/>
        <dbReference type="EC" id="4.2.99.18"/>
    </reaction>
</comment>
<dbReference type="EC" id="4.2.99.18" evidence="2"/>
<dbReference type="EMBL" id="VSSQ01079681">
    <property type="protein sequence ID" value="MPN29128.1"/>
    <property type="molecule type" value="Genomic_DNA"/>
</dbReference>
<evidence type="ECO:0000256" key="3">
    <source>
        <dbReference type="ARBA" id="ARBA00044632"/>
    </source>
</evidence>
<comment type="caution">
    <text evidence="4">The sequence shown here is derived from an EMBL/GenBank/DDBJ whole genome shotgun (WGS) entry which is preliminary data.</text>
</comment>
<dbReference type="InterPro" id="IPR052054">
    <property type="entry name" value="Oxidative_DNA_repair_enzyme"/>
</dbReference>
<protein>
    <recommendedName>
        <fullName evidence="2">DNA-(apurinic or apyrimidinic site) lyase</fullName>
        <ecNumber evidence="2">4.2.99.18</ecNumber>
    </recommendedName>
</protein>
<name>A0A645GQF0_9ZZZZ</name>
<dbReference type="SUPFAM" id="SSF48150">
    <property type="entry name" value="DNA-glycosylase"/>
    <property type="match status" value="1"/>
</dbReference>
<evidence type="ECO:0000313" key="4">
    <source>
        <dbReference type="EMBL" id="MPN29128.1"/>
    </source>
</evidence>
<dbReference type="InterPro" id="IPR003265">
    <property type="entry name" value="HhH-GPD_domain"/>
</dbReference>
<sequence>MECRTGFRAKYIMDAVSKVLNGEVIFNVDDLSTDSLREMLMSIKGVGPKVADCTMMFSFGRCETFPTDVWVKRIMSELYFDGCEANIKDIHKKAYDFFGDYAGYAQQYLFNYAREFKIGV</sequence>
<dbReference type="PANTHER" id="PTHR10242">
    <property type="entry name" value="8-OXOGUANINE DNA GLYCOSYLASE"/>
    <property type="match status" value="1"/>
</dbReference>
<dbReference type="AlphaFoldDB" id="A0A645GQF0"/>
<dbReference type="Gene3D" id="1.10.340.30">
    <property type="entry name" value="Hypothetical protein, domain 2"/>
    <property type="match status" value="1"/>
</dbReference>
<dbReference type="InterPro" id="IPR011257">
    <property type="entry name" value="DNA_glycosylase"/>
</dbReference>
<accession>A0A645GQF0</accession>
<evidence type="ECO:0000256" key="1">
    <source>
        <dbReference type="ARBA" id="ARBA00010679"/>
    </source>
</evidence>
<dbReference type="PANTHER" id="PTHR10242:SF2">
    <property type="entry name" value="N-GLYCOSYLASE_DNA LYASE"/>
    <property type="match status" value="1"/>
</dbReference>
<dbReference type="InterPro" id="IPR023170">
    <property type="entry name" value="HhH_base_excis_C"/>
</dbReference>
<gene>
    <name evidence="4" type="ORF">SDC9_176579</name>
</gene>
<reference evidence="4" key="1">
    <citation type="submission" date="2019-08" db="EMBL/GenBank/DDBJ databases">
        <authorList>
            <person name="Kucharzyk K."/>
            <person name="Murdoch R.W."/>
            <person name="Higgins S."/>
            <person name="Loffler F."/>
        </authorList>
    </citation>
    <scope>NUCLEOTIDE SEQUENCE</scope>
</reference>
<dbReference type="GO" id="GO:0140078">
    <property type="term" value="F:class I DNA-(apurinic or apyrimidinic site) endonuclease activity"/>
    <property type="evidence" value="ECO:0007669"/>
    <property type="project" value="UniProtKB-EC"/>
</dbReference>
<dbReference type="CDD" id="cd00056">
    <property type="entry name" value="ENDO3c"/>
    <property type="match status" value="1"/>
</dbReference>
<dbReference type="GO" id="GO:0006284">
    <property type="term" value="P:base-excision repair"/>
    <property type="evidence" value="ECO:0007669"/>
    <property type="project" value="InterPro"/>
</dbReference>